<dbReference type="InterPro" id="IPR036291">
    <property type="entry name" value="NAD(P)-bd_dom_sf"/>
</dbReference>
<evidence type="ECO:0000313" key="2">
    <source>
        <dbReference type="Proteomes" id="UP000243528"/>
    </source>
</evidence>
<keyword evidence="2" id="KW-1185">Reference proteome</keyword>
<gene>
    <name evidence="1" type="ORF">CLV30_12079</name>
</gene>
<dbReference type="Gene3D" id="3.40.50.720">
    <property type="entry name" value="NAD(P)-binding Rossmann-like Domain"/>
    <property type="match status" value="1"/>
</dbReference>
<evidence type="ECO:0000313" key="1">
    <source>
        <dbReference type="EMBL" id="PSK98293.1"/>
    </source>
</evidence>
<sequence>MGAFGTDRTLLLRPGVLLGPYEYVGRLPWLLRRMERGGRVLAGGDPNRPIQPLDVRDLTTFTLDVVDEGTTGAMNATAPIGHATYGELLRACQEATGGRAELSWVSDDWLSRQDVTPWTEIPLWRTVPGAWAVSSARAEAAGLHARPLAETVADTWAWLQREELMPHGRQAAIGLTPEKEDALLAAWDRETAQAN</sequence>
<comment type="caution">
    <text evidence="1">The sequence shown here is derived from an EMBL/GenBank/DDBJ whole genome shotgun (WGS) entry which is preliminary data.</text>
</comment>
<reference evidence="1 2" key="1">
    <citation type="submission" date="2018-03" db="EMBL/GenBank/DDBJ databases">
        <title>Genomic Encyclopedia of Archaeal and Bacterial Type Strains, Phase II (KMG-II): from individual species to whole genera.</title>
        <authorList>
            <person name="Goeker M."/>
        </authorList>
    </citation>
    <scope>NUCLEOTIDE SEQUENCE [LARGE SCALE GENOMIC DNA]</scope>
    <source>
        <strain evidence="1 2">DSM 45211</strain>
    </source>
</reference>
<dbReference type="RefSeq" id="WP_211300098.1">
    <property type="nucleotide sequence ID" value="NZ_PYGE01000020.1"/>
</dbReference>
<dbReference type="EMBL" id="PYGE01000020">
    <property type="protein sequence ID" value="PSK98293.1"/>
    <property type="molecule type" value="Genomic_DNA"/>
</dbReference>
<dbReference type="Proteomes" id="UP000243528">
    <property type="component" value="Unassembled WGS sequence"/>
</dbReference>
<dbReference type="SUPFAM" id="SSF51735">
    <property type="entry name" value="NAD(P)-binding Rossmann-fold domains"/>
    <property type="match status" value="1"/>
</dbReference>
<evidence type="ECO:0008006" key="3">
    <source>
        <dbReference type="Google" id="ProtNLM"/>
    </source>
</evidence>
<protein>
    <recommendedName>
        <fullName evidence="3">NAD-dependent epimerase/dehydratase family protein</fullName>
    </recommendedName>
</protein>
<accession>A0A2P8DM22</accession>
<name>A0A2P8DM22_9ACTN</name>
<proteinExistence type="predicted"/>
<organism evidence="1 2">
    <name type="scientific">Haloactinopolyspora alba</name>
    <dbReference type="NCBI Taxonomy" id="648780"/>
    <lineage>
        <taxon>Bacteria</taxon>
        <taxon>Bacillati</taxon>
        <taxon>Actinomycetota</taxon>
        <taxon>Actinomycetes</taxon>
        <taxon>Jiangellales</taxon>
        <taxon>Jiangellaceae</taxon>
        <taxon>Haloactinopolyspora</taxon>
    </lineage>
</organism>
<dbReference type="AlphaFoldDB" id="A0A2P8DM22"/>